<dbReference type="AlphaFoldDB" id="A0A2T2NJ15"/>
<feature type="transmembrane region" description="Helical" evidence="4">
    <location>
        <begin position="420"/>
        <end position="444"/>
    </location>
</feature>
<dbReference type="PANTHER" id="PTHR11360:SF130">
    <property type="entry name" value="MAJOR FACILITATOR SUPERFAMILY (MFS) PROFILE DOMAIN-CONTAINING PROTEIN-RELATED"/>
    <property type="match status" value="1"/>
</dbReference>
<feature type="transmembrane region" description="Helical" evidence="4">
    <location>
        <begin position="158"/>
        <end position="180"/>
    </location>
</feature>
<feature type="compositionally biased region" description="Basic and acidic residues" evidence="3">
    <location>
        <begin position="1"/>
        <end position="12"/>
    </location>
</feature>
<feature type="transmembrane region" description="Helical" evidence="4">
    <location>
        <begin position="392"/>
        <end position="414"/>
    </location>
</feature>
<dbReference type="InterPro" id="IPR011701">
    <property type="entry name" value="MFS"/>
</dbReference>
<evidence type="ECO:0000313" key="6">
    <source>
        <dbReference type="Proteomes" id="UP000240883"/>
    </source>
</evidence>
<keyword evidence="4" id="KW-0472">Membrane</keyword>
<feature type="region of interest" description="Disordered" evidence="3">
    <location>
        <begin position="1"/>
        <end position="35"/>
    </location>
</feature>
<keyword evidence="4" id="KW-0812">Transmembrane</keyword>
<protein>
    <submittedName>
        <fullName evidence="5">MFS general substrate transporter</fullName>
    </submittedName>
</protein>
<dbReference type="InterPro" id="IPR036259">
    <property type="entry name" value="MFS_trans_sf"/>
</dbReference>
<dbReference type="SUPFAM" id="SSF103473">
    <property type="entry name" value="MFS general substrate transporter"/>
    <property type="match status" value="1"/>
</dbReference>
<evidence type="ECO:0000313" key="5">
    <source>
        <dbReference type="EMBL" id="PSN65431.1"/>
    </source>
</evidence>
<feature type="transmembrane region" description="Helical" evidence="4">
    <location>
        <begin position="330"/>
        <end position="350"/>
    </location>
</feature>
<feature type="transmembrane region" description="Helical" evidence="4">
    <location>
        <begin position="130"/>
        <end position="152"/>
    </location>
</feature>
<keyword evidence="6" id="KW-1185">Reference proteome</keyword>
<dbReference type="GO" id="GO:0022857">
    <property type="term" value="F:transmembrane transporter activity"/>
    <property type="evidence" value="ECO:0007669"/>
    <property type="project" value="InterPro"/>
</dbReference>
<feature type="transmembrane region" description="Helical" evidence="4">
    <location>
        <begin position="192"/>
        <end position="210"/>
    </location>
</feature>
<dbReference type="Proteomes" id="UP000240883">
    <property type="component" value="Unassembled WGS sequence"/>
</dbReference>
<reference evidence="5 6" key="1">
    <citation type="journal article" date="2018" name="Front. Microbiol.">
        <title>Genome-Wide Analysis of Corynespora cassiicola Leaf Fall Disease Putative Effectors.</title>
        <authorList>
            <person name="Lopez D."/>
            <person name="Ribeiro S."/>
            <person name="Label P."/>
            <person name="Fumanal B."/>
            <person name="Venisse J.S."/>
            <person name="Kohler A."/>
            <person name="de Oliveira R.R."/>
            <person name="Labutti K."/>
            <person name="Lipzen A."/>
            <person name="Lail K."/>
            <person name="Bauer D."/>
            <person name="Ohm R.A."/>
            <person name="Barry K.W."/>
            <person name="Spatafora J."/>
            <person name="Grigoriev I.V."/>
            <person name="Martin F.M."/>
            <person name="Pujade-Renaud V."/>
        </authorList>
    </citation>
    <scope>NUCLEOTIDE SEQUENCE [LARGE SCALE GENOMIC DNA]</scope>
    <source>
        <strain evidence="5 6">Philippines</strain>
    </source>
</reference>
<keyword evidence="4" id="KW-1133">Transmembrane helix</keyword>
<feature type="transmembrane region" description="Helical" evidence="4">
    <location>
        <begin position="263"/>
        <end position="286"/>
    </location>
</feature>
<dbReference type="Pfam" id="PF07690">
    <property type="entry name" value="MFS_1"/>
    <property type="match status" value="1"/>
</dbReference>
<organism evidence="5 6">
    <name type="scientific">Corynespora cassiicola Philippines</name>
    <dbReference type="NCBI Taxonomy" id="1448308"/>
    <lineage>
        <taxon>Eukaryota</taxon>
        <taxon>Fungi</taxon>
        <taxon>Dikarya</taxon>
        <taxon>Ascomycota</taxon>
        <taxon>Pezizomycotina</taxon>
        <taxon>Dothideomycetes</taxon>
        <taxon>Pleosporomycetidae</taxon>
        <taxon>Pleosporales</taxon>
        <taxon>Corynesporascaceae</taxon>
        <taxon>Corynespora</taxon>
    </lineage>
</organism>
<comment type="similarity">
    <text evidence="2">Belongs to the major facilitator superfamily. Monocarboxylate porter (TC 2.A.1.13) family.</text>
</comment>
<feature type="transmembrane region" description="Helical" evidence="4">
    <location>
        <begin position="356"/>
        <end position="380"/>
    </location>
</feature>
<gene>
    <name evidence="5" type="ORF">BS50DRAFT_601820</name>
</gene>
<proteinExistence type="inferred from homology"/>
<comment type="subcellular location">
    <subcellularLocation>
        <location evidence="1">Membrane</location>
        <topology evidence="1">Multi-pass membrane protein</topology>
    </subcellularLocation>
</comment>
<dbReference type="PANTHER" id="PTHR11360">
    <property type="entry name" value="MONOCARBOXYLATE TRANSPORTER"/>
    <property type="match status" value="1"/>
</dbReference>
<name>A0A2T2NJ15_CORCC</name>
<feature type="transmembrane region" description="Helical" evidence="4">
    <location>
        <begin position="298"/>
        <end position="318"/>
    </location>
</feature>
<dbReference type="EMBL" id="KZ678137">
    <property type="protein sequence ID" value="PSN65431.1"/>
    <property type="molecule type" value="Genomic_DNA"/>
</dbReference>
<dbReference type="Gene3D" id="1.20.1250.20">
    <property type="entry name" value="MFS general substrate transporter like domains"/>
    <property type="match status" value="1"/>
</dbReference>
<evidence type="ECO:0000256" key="1">
    <source>
        <dbReference type="ARBA" id="ARBA00004141"/>
    </source>
</evidence>
<feature type="transmembrane region" description="Helical" evidence="4">
    <location>
        <begin position="103"/>
        <end position="123"/>
    </location>
</feature>
<dbReference type="OrthoDB" id="6499973at2759"/>
<dbReference type="InterPro" id="IPR050327">
    <property type="entry name" value="Proton-linked_MCT"/>
</dbReference>
<feature type="transmembrane region" description="Helical" evidence="4">
    <location>
        <begin position="65"/>
        <end position="83"/>
    </location>
</feature>
<evidence type="ECO:0000256" key="4">
    <source>
        <dbReference type="SAM" id="Phobius"/>
    </source>
</evidence>
<accession>A0A2T2NJ15</accession>
<evidence type="ECO:0000256" key="2">
    <source>
        <dbReference type="ARBA" id="ARBA00006727"/>
    </source>
</evidence>
<evidence type="ECO:0000256" key="3">
    <source>
        <dbReference type="SAM" id="MobiDB-lite"/>
    </source>
</evidence>
<dbReference type="GO" id="GO:0016020">
    <property type="term" value="C:membrane"/>
    <property type="evidence" value="ECO:0007669"/>
    <property type="project" value="UniProtKB-SubCell"/>
</dbReference>
<feature type="transmembrane region" description="Helical" evidence="4">
    <location>
        <begin position="222"/>
        <end position="242"/>
    </location>
</feature>
<sequence>MDLDREQLEVPDLHQGPNTISPPPKGDTLEKTRTSTSNVLGRVTSRITTRSIINPGPPPDGGLRAWAQVFCAWLAVTNTWGFVNSFGAFQTYYTEILPQSPSTISWIGSTQACLMFGLGVVSGRALDAGLFLPTVIVGVVLQLVGIFTMGFATNFWQLLLTQGICTGIGGGIFFTPVMGLTSTYFAKRKGMAIGIVTSGNSIGGIIYPLIVRQLLGPIGFGWTVRVLGFLNVVSLAVVIAFMKPRLPPRKSGPLVDPDAFHDLPYMLHVVGVCFLMPPVYCVFYYIASFARDELGMPYTTSLNMVMILNGVGFPARILPGFIADRYIGVLNTFSICLFITTVILFSWLGVNSVPTYYTFTVFYGLFGAAFQSLFATTIAAYSSDITKTGTRLGMGFAVIGIPALVGGPISGALLNVGGSYSVPIAWAGASTVVGTCLCVSARVVKHGWSWRIRC</sequence>